<sequence length="218" mass="25660">MVKSTVIARITDGLPLCASVDDKHSEIELQEQKQQSKIIFGKLTENSEIRATIESGQYFLHYFIDNNVCYLCICDKSYPRKLAFSYLDEISKEFWKTYGSDVMKLSLRPYAFSSNFEIDIFIQKTTRLYLAPRASSNLDKLNNELQDVTRAMTKNIEDLIYRGHSLDRMSNLSSDLRSESIKYKKVAKKINFDAFMRQYRTICMIIFIVILIIWWRFF</sequence>
<name>A0ACB7CD57_9ASCO</name>
<gene>
    <name evidence="1" type="ORF">PORY_001677</name>
</gene>
<proteinExistence type="predicted"/>
<organism evidence="1 2">
    <name type="scientific">Pneumocystis oryctolagi</name>
    <dbReference type="NCBI Taxonomy" id="42067"/>
    <lineage>
        <taxon>Eukaryota</taxon>
        <taxon>Fungi</taxon>
        <taxon>Dikarya</taxon>
        <taxon>Ascomycota</taxon>
        <taxon>Taphrinomycotina</taxon>
        <taxon>Pneumocystomycetes</taxon>
        <taxon>Pneumocystaceae</taxon>
        <taxon>Pneumocystis</taxon>
    </lineage>
</organism>
<keyword evidence="2" id="KW-1185">Reference proteome</keyword>
<reference evidence="1 2" key="1">
    <citation type="journal article" date="2021" name="Commun. Biol.">
        <title>Genomic insights into the host specific adaptation of the Pneumocystis genus.</title>
        <authorList>
            <person name="Cisse O.H."/>
            <person name="Ma L."/>
            <person name="Dekker J.P."/>
            <person name="Khil P.P."/>
            <person name="Youn J.-H."/>
            <person name="Brenchley J.M."/>
            <person name="Blair R."/>
            <person name="Pahar B."/>
            <person name="Chabe M."/>
            <person name="Van Rompay K.K.A."/>
            <person name="Keesler R."/>
            <person name="Sukura A."/>
            <person name="Hirsch V."/>
            <person name="Kutty G."/>
            <person name="Liu Y."/>
            <person name="Peng L."/>
            <person name="Chen J."/>
            <person name="Song J."/>
            <person name="Weissenbacher-Lang C."/>
            <person name="Xu J."/>
            <person name="Upham N.S."/>
            <person name="Stajich J.E."/>
            <person name="Cuomo C.A."/>
            <person name="Cushion M.T."/>
            <person name="Kovacs J.A."/>
        </authorList>
    </citation>
    <scope>NUCLEOTIDE SEQUENCE [LARGE SCALE GENOMIC DNA]</scope>
    <source>
        <strain evidence="1 2">RABM</strain>
    </source>
</reference>
<dbReference type="EMBL" id="JABTEG010000005">
    <property type="protein sequence ID" value="KAG4305002.1"/>
    <property type="molecule type" value="Genomic_DNA"/>
</dbReference>
<protein>
    <submittedName>
        <fullName evidence="1">Uncharacterized protein</fullName>
    </submittedName>
</protein>
<evidence type="ECO:0000313" key="1">
    <source>
        <dbReference type="EMBL" id="KAG4305002.1"/>
    </source>
</evidence>
<evidence type="ECO:0000313" key="2">
    <source>
        <dbReference type="Proteomes" id="UP000768646"/>
    </source>
</evidence>
<dbReference type="Proteomes" id="UP000768646">
    <property type="component" value="Unassembled WGS sequence"/>
</dbReference>
<accession>A0ACB7CD57</accession>
<comment type="caution">
    <text evidence="1">The sequence shown here is derived from an EMBL/GenBank/DDBJ whole genome shotgun (WGS) entry which is preliminary data.</text>
</comment>